<dbReference type="Gene3D" id="3.50.50.60">
    <property type="entry name" value="FAD/NAD(P)-binding domain"/>
    <property type="match status" value="2"/>
</dbReference>
<keyword evidence="13" id="KW-1185">Reference proteome</keyword>
<comment type="caution">
    <text evidence="12">The sequence shown here is derived from an EMBL/GenBank/DDBJ whole genome shotgun (WGS) entry which is preliminary data.</text>
</comment>
<comment type="subcellular location">
    <subcellularLocation>
        <location evidence="1">Mitochondrion</location>
    </subcellularLocation>
</comment>
<feature type="domain" description="FAD/NAD(P)-binding" evidence="10">
    <location>
        <begin position="6"/>
        <end position="296"/>
    </location>
</feature>
<feature type="region of interest" description="Disordered" evidence="9">
    <location>
        <begin position="519"/>
        <end position="542"/>
    </location>
</feature>
<dbReference type="AlphaFoldDB" id="A0A179EX98"/>
<dbReference type="SUPFAM" id="SSF51905">
    <property type="entry name" value="FAD/NAD(P)-binding domain"/>
    <property type="match status" value="1"/>
</dbReference>
<proteinExistence type="predicted"/>
<dbReference type="Proteomes" id="UP000078397">
    <property type="component" value="Unassembled WGS sequence"/>
</dbReference>
<keyword evidence="6" id="KW-0378">Hydrolase</keyword>
<gene>
    <name evidence="12" type="ORF">VFPPC_15005</name>
</gene>
<dbReference type="InterPro" id="IPR041373">
    <property type="entry name" value="RT_RNaseH"/>
</dbReference>
<dbReference type="OrthoDB" id="10260355at2759"/>
<evidence type="ECO:0000256" key="3">
    <source>
        <dbReference type="ARBA" id="ARBA00022695"/>
    </source>
</evidence>
<dbReference type="PANTHER" id="PTHR34072">
    <property type="entry name" value="ENZYMATIC POLYPROTEIN-RELATED"/>
    <property type="match status" value="1"/>
</dbReference>
<dbReference type="GO" id="GO:0016491">
    <property type="term" value="F:oxidoreductase activity"/>
    <property type="evidence" value="ECO:0007669"/>
    <property type="project" value="InterPro"/>
</dbReference>
<dbReference type="Pfam" id="PF17917">
    <property type="entry name" value="RT_RNaseH"/>
    <property type="match status" value="1"/>
</dbReference>
<keyword evidence="2" id="KW-0808">Transferase</keyword>
<feature type="region of interest" description="Disordered" evidence="9">
    <location>
        <begin position="564"/>
        <end position="600"/>
    </location>
</feature>
<keyword evidence="4" id="KW-0540">Nuclease</keyword>
<feature type="domain" description="Reverse transcriptase RNase H-like" evidence="11">
    <location>
        <begin position="346"/>
        <end position="451"/>
    </location>
</feature>
<evidence type="ECO:0000256" key="8">
    <source>
        <dbReference type="ARBA" id="ARBA00023128"/>
    </source>
</evidence>
<keyword evidence="8" id="KW-0496">Mitochondrion</keyword>
<keyword evidence="5" id="KW-0255">Endonuclease</keyword>
<dbReference type="GO" id="GO:0016787">
    <property type="term" value="F:hydrolase activity"/>
    <property type="evidence" value="ECO:0007669"/>
    <property type="project" value="UniProtKB-KW"/>
</dbReference>
<name>A0A179EX98_METCM</name>
<evidence type="ECO:0000256" key="5">
    <source>
        <dbReference type="ARBA" id="ARBA00022759"/>
    </source>
</evidence>
<dbReference type="InterPro" id="IPR023753">
    <property type="entry name" value="FAD/NAD-binding_dom"/>
</dbReference>
<evidence type="ECO:0000313" key="12">
    <source>
        <dbReference type="EMBL" id="OAQ57806.2"/>
    </source>
</evidence>
<dbReference type="Pfam" id="PF07992">
    <property type="entry name" value="Pyr_redox_2"/>
    <property type="match status" value="1"/>
</dbReference>
<dbReference type="GO" id="GO:0004519">
    <property type="term" value="F:endonuclease activity"/>
    <property type="evidence" value="ECO:0007669"/>
    <property type="project" value="UniProtKB-KW"/>
</dbReference>
<dbReference type="GO" id="GO:0003964">
    <property type="term" value="F:RNA-directed DNA polymerase activity"/>
    <property type="evidence" value="ECO:0007669"/>
    <property type="project" value="UniProtKB-KW"/>
</dbReference>
<dbReference type="PANTHER" id="PTHR34072:SF52">
    <property type="entry name" value="RIBONUCLEASE H"/>
    <property type="match status" value="1"/>
</dbReference>
<dbReference type="STRING" id="1380566.A0A179EX98"/>
<dbReference type="KEGG" id="pchm:VFPPC_15005"/>
<evidence type="ECO:0000256" key="2">
    <source>
        <dbReference type="ARBA" id="ARBA00022679"/>
    </source>
</evidence>
<dbReference type="CDD" id="cd09274">
    <property type="entry name" value="RNase_HI_RT_Ty3"/>
    <property type="match status" value="1"/>
</dbReference>
<dbReference type="RefSeq" id="XP_022283905.1">
    <property type="nucleotide sequence ID" value="XM_022428949.1"/>
</dbReference>
<evidence type="ECO:0000256" key="9">
    <source>
        <dbReference type="SAM" id="MobiDB-lite"/>
    </source>
</evidence>
<dbReference type="InterPro" id="IPR036188">
    <property type="entry name" value="FAD/NAD-bd_sf"/>
</dbReference>
<keyword evidence="3" id="KW-0548">Nucleotidyltransferase</keyword>
<sequence>MTAKLYDVLVIGGGPAGLSMATALARQVYSALVLDSGEYRNARATHMHTVPGFDHVDPADFRAKVRDDLRRRYEHIWFKTAKIKEVRKLDSGIFEATDENGDKYTGKKLGLGTGVQDISPVDIEGYEECWGYGVFHCLFCHGFEERGAESVGVLAGGMLTAPEMISHIALMAKRLAKSTTVYTNGNTTLLNQVKPMLHSSKISYEDRKNTKLELENRTGPGVIVHLADGTTKREGFVANHPQVEQRAPFATQLGLELSPAGDIVITPPFNETSVKGCFAAGDAATMMKSAVQAIQLGVTAGAGLVFQLQLELDEKDELTHDGYAVTASFDELKTLLIGAPLLAQWDPDRETILETDSSGYVVGGSLSQRDNEGLLHPVAFFSKKNAPAECNYSIHDKELLAIIRCLEHWDPELRSVASFEILTDHLNLQYFTKKQQLSERQAKWAEILSRYNFVIRYRPRRQAIVPDALSRREQDMPVGLDDEMLQGRRMQLLQPVKGMKGVFIVHAEAPVVVKAGYIRKGDSDQPDDPTASRDPSVGNPFTEDKLQELWNEGLQKHNRCRTTTLLERENLDPSIRASPHEDHPGDSRLNANWSPGKRYA</sequence>
<accession>A0A179EX98</accession>
<dbReference type="InterPro" id="IPR043502">
    <property type="entry name" value="DNA/RNA_pol_sf"/>
</dbReference>
<evidence type="ECO:0000256" key="1">
    <source>
        <dbReference type="ARBA" id="ARBA00004173"/>
    </source>
</evidence>
<dbReference type="GO" id="GO:0005739">
    <property type="term" value="C:mitochondrion"/>
    <property type="evidence" value="ECO:0007669"/>
    <property type="project" value="UniProtKB-SubCell"/>
</dbReference>
<reference evidence="12 13" key="1">
    <citation type="journal article" date="2016" name="PLoS Pathog.">
        <title>Biosynthesis of antibiotic leucinostatins in bio-control fungus Purpureocillium lilacinum and their inhibition on phytophthora revealed by genome mining.</title>
        <authorList>
            <person name="Wang G."/>
            <person name="Liu Z."/>
            <person name="Lin R."/>
            <person name="Li E."/>
            <person name="Mao Z."/>
            <person name="Ling J."/>
            <person name="Yang Y."/>
            <person name="Yin W.B."/>
            <person name="Xie B."/>
        </authorList>
    </citation>
    <scope>NUCLEOTIDE SEQUENCE [LARGE SCALE GENOMIC DNA]</scope>
    <source>
        <strain evidence="12">170</strain>
    </source>
</reference>
<dbReference type="PRINTS" id="PR00368">
    <property type="entry name" value="FADPNR"/>
</dbReference>
<evidence type="ECO:0000259" key="10">
    <source>
        <dbReference type="Pfam" id="PF07992"/>
    </source>
</evidence>
<evidence type="ECO:0000313" key="13">
    <source>
        <dbReference type="Proteomes" id="UP000078397"/>
    </source>
</evidence>
<dbReference type="EMBL" id="LSBJ02000001">
    <property type="protein sequence ID" value="OAQ57806.2"/>
    <property type="molecule type" value="Genomic_DNA"/>
</dbReference>
<keyword evidence="7" id="KW-0695">RNA-directed DNA polymerase</keyword>
<dbReference type="GeneID" id="28856762"/>
<protein>
    <submittedName>
        <fullName evidence="12">Thioredoxin reductase GliT</fullName>
    </submittedName>
</protein>
<evidence type="ECO:0000259" key="11">
    <source>
        <dbReference type="Pfam" id="PF17917"/>
    </source>
</evidence>
<dbReference type="PRINTS" id="PR00469">
    <property type="entry name" value="PNDRDTASEII"/>
</dbReference>
<evidence type="ECO:0000256" key="6">
    <source>
        <dbReference type="ARBA" id="ARBA00022801"/>
    </source>
</evidence>
<organism evidence="12 13">
    <name type="scientific">Pochonia chlamydosporia 170</name>
    <dbReference type="NCBI Taxonomy" id="1380566"/>
    <lineage>
        <taxon>Eukaryota</taxon>
        <taxon>Fungi</taxon>
        <taxon>Dikarya</taxon>
        <taxon>Ascomycota</taxon>
        <taxon>Pezizomycotina</taxon>
        <taxon>Sordariomycetes</taxon>
        <taxon>Hypocreomycetidae</taxon>
        <taxon>Hypocreales</taxon>
        <taxon>Clavicipitaceae</taxon>
        <taxon>Pochonia</taxon>
    </lineage>
</organism>
<dbReference type="SUPFAM" id="SSF56672">
    <property type="entry name" value="DNA/RNA polymerases"/>
    <property type="match status" value="1"/>
</dbReference>
<evidence type="ECO:0000256" key="4">
    <source>
        <dbReference type="ARBA" id="ARBA00022722"/>
    </source>
</evidence>
<evidence type="ECO:0000256" key="7">
    <source>
        <dbReference type="ARBA" id="ARBA00022918"/>
    </source>
</evidence>